<evidence type="ECO:0000256" key="6">
    <source>
        <dbReference type="ARBA" id="ARBA00022853"/>
    </source>
</evidence>
<accession>A0ABR2YXX3</accession>
<keyword evidence="6" id="KW-0156">Chromatin regulator</keyword>
<dbReference type="Proteomes" id="UP001491310">
    <property type="component" value="Unassembled WGS sequence"/>
</dbReference>
<dbReference type="EMBL" id="JALJOT010000003">
    <property type="protein sequence ID" value="KAK9916526.1"/>
    <property type="molecule type" value="Genomic_DNA"/>
</dbReference>
<evidence type="ECO:0000256" key="1">
    <source>
        <dbReference type="ARBA" id="ARBA00004123"/>
    </source>
</evidence>
<dbReference type="InterPro" id="IPR001214">
    <property type="entry name" value="SET_dom"/>
</dbReference>
<keyword evidence="3" id="KW-0489">Methyltransferase</keyword>
<keyword evidence="12" id="KW-1185">Reference proteome</keyword>
<dbReference type="Gene3D" id="2.170.270.10">
    <property type="entry name" value="SET domain"/>
    <property type="match status" value="1"/>
</dbReference>
<evidence type="ECO:0000259" key="10">
    <source>
        <dbReference type="PROSITE" id="PS50280"/>
    </source>
</evidence>
<organism evidence="11 12">
    <name type="scientific">Coccomyxa subellipsoidea</name>
    <dbReference type="NCBI Taxonomy" id="248742"/>
    <lineage>
        <taxon>Eukaryota</taxon>
        <taxon>Viridiplantae</taxon>
        <taxon>Chlorophyta</taxon>
        <taxon>core chlorophytes</taxon>
        <taxon>Trebouxiophyceae</taxon>
        <taxon>Trebouxiophyceae incertae sedis</taxon>
        <taxon>Coccomyxaceae</taxon>
        <taxon>Coccomyxa</taxon>
    </lineage>
</organism>
<feature type="domain" description="SET" evidence="10">
    <location>
        <begin position="236"/>
        <end position="355"/>
    </location>
</feature>
<dbReference type="PROSITE" id="PS50280">
    <property type="entry name" value="SET"/>
    <property type="match status" value="1"/>
</dbReference>
<dbReference type="SUPFAM" id="SSF82199">
    <property type="entry name" value="SET domain"/>
    <property type="match status" value="1"/>
</dbReference>
<evidence type="ECO:0000256" key="3">
    <source>
        <dbReference type="ARBA" id="ARBA00022603"/>
    </source>
</evidence>
<comment type="subcellular location">
    <subcellularLocation>
        <location evidence="1">Nucleus</location>
    </subcellularLocation>
</comment>
<comment type="catalytic activity">
    <reaction evidence="8">
        <text>L-lysyl(4)-[histone H3] + 3 S-adenosyl-L-methionine = N(6),N(6),N(6)-trimethyl-L-lysyl(4)-[histone H3] + 3 S-adenosyl-L-homocysteine + 3 H(+)</text>
        <dbReference type="Rhea" id="RHEA:60260"/>
        <dbReference type="Rhea" id="RHEA-COMP:15537"/>
        <dbReference type="Rhea" id="RHEA-COMP:15547"/>
        <dbReference type="ChEBI" id="CHEBI:15378"/>
        <dbReference type="ChEBI" id="CHEBI:29969"/>
        <dbReference type="ChEBI" id="CHEBI:57856"/>
        <dbReference type="ChEBI" id="CHEBI:59789"/>
        <dbReference type="ChEBI" id="CHEBI:61961"/>
        <dbReference type="EC" id="2.1.1.354"/>
    </reaction>
</comment>
<evidence type="ECO:0000313" key="11">
    <source>
        <dbReference type="EMBL" id="KAK9916526.1"/>
    </source>
</evidence>
<keyword evidence="7" id="KW-0539">Nucleus</keyword>
<protein>
    <recommendedName>
        <fullName evidence="2">[histone H3]-lysine(4) N-trimethyltransferase</fullName>
        <ecNumber evidence="2">2.1.1.354</ecNumber>
    </recommendedName>
</protein>
<evidence type="ECO:0000256" key="5">
    <source>
        <dbReference type="ARBA" id="ARBA00022691"/>
    </source>
</evidence>
<evidence type="ECO:0000313" key="12">
    <source>
        <dbReference type="Proteomes" id="UP001491310"/>
    </source>
</evidence>
<evidence type="ECO:0000256" key="4">
    <source>
        <dbReference type="ARBA" id="ARBA00022679"/>
    </source>
</evidence>
<comment type="caution">
    <text evidence="11">The sequence shown here is derived from an EMBL/GenBank/DDBJ whole genome shotgun (WGS) entry which is preliminary data.</text>
</comment>
<dbReference type="SMART" id="SM00317">
    <property type="entry name" value="SET"/>
    <property type="match status" value="1"/>
</dbReference>
<evidence type="ECO:0000256" key="8">
    <source>
        <dbReference type="ARBA" id="ARBA00047571"/>
    </source>
</evidence>
<dbReference type="PANTHER" id="PTHR45814">
    <property type="entry name" value="HISTONE-LYSINE N-METHYLTRANSFERASE SETD1"/>
    <property type="match status" value="1"/>
</dbReference>
<dbReference type="InterPro" id="IPR044570">
    <property type="entry name" value="Set1-like"/>
</dbReference>
<feature type="region of interest" description="Disordered" evidence="9">
    <location>
        <begin position="1"/>
        <end position="45"/>
    </location>
</feature>
<dbReference type="PANTHER" id="PTHR45814:SF2">
    <property type="entry name" value="HISTONE-LYSINE N-METHYLTRANSFERASE SETD1"/>
    <property type="match status" value="1"/>
</dbReference>
<dbReference type="Pfam" id="PF00856">
    <property type="entry name" value="SET"/>
    <property type="match status" value="1"/>
</dbReference>
<dbReference type="InterPro" id="IPR046341">
    <property type="entry name" value="SET_dom_sf"/>
</dbReference>
<proteinExistence type="predicted"/>
<sequence>MWSFGDGKPQPSANQQERGASAIGTRPIQPSLFPGKGGSGNAADSLVHPTLLACDEVLPETDQPLRPMPRINVARDMGLMQPPPLVMTAPSVAQKFQERLTAAMSDPGRHSVAGASFPLGTAGGSAFAGARPEPHIGESSLIPKPRRRKARAAAPVGFFEEPDFTSGGETEPEVSEPPQPPRRAAKARHASRASAAPAQPSLPRKTVKKQQSGMVIIGRRSLNAYAAVIAAKKKMGRFLIRRSDISGLGVFTMEFCEAGELLMECVGEVVRRPVASMREAAAAARGVNDVACYVFALDADHVVDTTKSGNPARFVNHSCSPNCVASAMDVKGARHIFLIAATQLAPGEELTYDYSLSASETGSSAAAQSLIPCNCQSPNCYGYI</sequence>
<evidence type="ECO:0000256" key="7">
    <source>
        <dbReference type="ARBA" id="ARBA00023242"/>
    </source>
</evidence>
<feature type="region of interest" description="Disordered" evidence="9">
    <location>
        <begin position="129"/>
        <end position="211"/>
    </location>
</feature>
<gene>
    <name evidence="11" type="ORF">WJX75_003737</name>
</gene>
<feature type="compositionally biased region" description="Low complexity" evidence="9">
    <location>
        <begin position="192"/>
        <end position="204"/>
    </location>
</feature>
<keyword evidence="5" id="KW-0949">S-adenosyl-L-methionine</keyword>
<keyword evidence="4" id="KW-0808">Transferase</keyword>
<dbReference type="EC" id="2.1.1.354" evidence="2"/>
<name>A0ABR2YXX3_9CHLO</name>
<evidence type="ECO:0000256" key="9">
    <source>
        <dbReference type="SAM" id="MobiDB-lite"/>
    </source>
</evidence>
<evidence type="ECO:0000256" key="2">
    <source>
        <dbReference type="ARBA" id="ARBA00012182"/>
    </source>
</evidence>
<reference evidence="11 12" key="1">
    <citation type="journal article" date="2024" name="Nat. Commun.">
        <title>Phylogenomics reveals the evolutionary origins of lichenization in chlorophyte algae.</title>
        <authorList>
            <person name="Puginier C."/>
            <person name="Libourel C."/>
            <person name="Otte J."/>
            <person name="Skaloud P."/>
            <person name="Haon M."/>
            <person name="Grisel S."/>
            <person name="Petersen M."/>
            <person name="Berrin J.G."/>
            <person name="Delaux P.M."/>
            <person name="Dal Grande F."/>
            <person name="Keller J."/>
        </authorList>
    </citation>
    <scope>NUCLEOTIDE SEQUENCE [LARGE SCALE GENOMIC DNA]</scope>
    <source>
        <strain evidence="11 12">SAG 216-7</strain>
    </source>
</reference>